<evidence type="ECO:0000256" key="4">
    <source>
        <dbReference type="ARBA" id="ARBA00022525"/>
    </source>
</evidence>
<dbReference type="GO" id="GO:0005540">
    <property type="term" value="F:hyaluronic acid binding"/>
    <property type="evidence" value="ECO:0007669"/>
    <property type="project" value="TreeGrafter"/>
</dbReference>
<feature type="region of interest" description="Disordered" evidence="11">
    <location>
        <begin position="249"/>
        <end position="268"/>
    </location>
</feature>
<accession>A0A484C268</accession>
<dbReference type="GO" id="GO:0001917">
    <property type="term" value="C:photoreceptor inner segment"/>
    <property type="evidence" value="ECO:0007669"/>
    <property type="project" value="UniProtKB-SubCell"/>
</dbReference>
<feature type="region of interest" description="Disordered" evidence="11">
    <location>
        <begin position="352"/>
        <end position="374"/>
    </location>
</feature>
<feature type="compositionally biased region" description="Acidic residues" evidence="11">
    <location>
        <begin position="456"/>
        <end position="471"/>
    </location>
</feature>
<feature type="region of interest" description="Disordered" evidence="11">
    <location>
        <begin position="386"/>
        <end position="587"/>
    </location>
</feature>
<dbReference type="PANTHER" id="PTHR12199:SF4">
    <property type="entry name" value="INTERPHOTORECEPTOR MATRIX PROTEOGLYCAN 2"/>
    <property type="match status" value="1"/>
</dbReference>
<feature type="region of interest" description="Disordered" evidence="11">
    <location>
        <begin position="64"/>
        <end position="89"/>
    </location>
</feature>
<feature type="compositionally biased region" description="Acidic residues" evidence="11">
    <location>
        <begin position="522"/>
        <end position="542"/>
    </location>
</feature>
<sequence length="1636" mass="176223">MAASVNSSESMPVQTAEEVTQPEEDAIPTDRDDLPTGFDVTAWTPLLLATEGSVQTTSLAEIRGDLTSEPADVSLPEDTEDIQKSGGELTSETPFIVDVSTKVSDSFTHKPFVVTVEEVGEEKTAPEEAVGEDEIILDLDVPDSEVVKEVTPQGEEPPSEIMAEEFLTEATIVAPTDPPSEPATEAATLEELGQELSPEPVVTEHTPDTSVAVVEGAKVEEIPDKFLDITPAVALTFEEQTTDDPELVEAESFEEPEAVAEERQNETKVGMDATPTVFLITDSEEEEEIFINVTPELESVSDMTTEAPSQASILTPTDEIASDVSEDVGAEDTPTLMSEVTSEPVVVILQDYGDGDTEEMPPDVEDDTTEMESTEVITAKTDVIEAEEDLAVETEDVTVAEDEKLPQETEEATVTQEGRPEEPDEATIEEGPVKTIDDTTKGGTIEATGEPAEGPELPEEPSEPGEIEGADVTETAQEPELVEVDPTGGAAQQEGPAEEFPEETGLIGEPTQEPELIKESPEETELIEEPTQEAELVEETVEVDPTGGAVQQEGPAEETPEETELKEEPTQELVEAAEETETTEGTAHKVELVDKTAEEAELKEEPTQELVEVVFIPEDTETPSEISEFPENVESEDSFLAVPEEDKGFSPDVPKPDNPEEIVTLTSESVAEITPETVVEVAADATTKYVLEYNNGNFPDLTKAPFEADDNLLGNNDFGLDDSIGNEISDSLLLPPRPLKDLVVELSIKLRSETYNDALRDPSSVQYQHLARQFTRRVIWRSKGLRAVQALSFPSRASCRWTRVRATEPEPELETLGTHRDSLWKKPAMPGKARCSSSADVGRIQEAFERLPGFKSISVLEFRPQKDLERGLVVLVHYAIVLEVSGGRGLTNSTLDLISLQNQLVEKTYPGSAETPTVVYTITDFRNYITEALHRDQDYNTQDLHRDQDYNTQDLHRDQDYNTQDLHRDQLLLGNGSLETLENVENLLPDVKPTSRPADPSHSMDNVLAAEKPPDAPSHEADATNVFLNKDDFLLDPLDQWEGPQVAALSENDVFLFDESTGPLPAAKIPEKSTHTHNAGRVEAEGFLLSDDAAHGDDGAPPAGAVATPAGAAADEGSGSGFSGDGPETDAWSRPAGGASDGTLSLEPYVEALPPPDLEETEDEDSDSAALGDDVIAPEVESTTLPASSEESALHGGPEELFPDQVLVTANPRRSTTTEAPVFSPRGTLTVELSLETDEASGVYDDYYLHGQREEVPDQDKVPVLVGPEVPGVPERDTSSPDAVEVMDGRPIGALTTVAIGDDEDEDLALDEVMVVTATTTAPSSIVALSPEKDSPFTRVSDSAPDDEEAAPPNHEDQSEEVPPSDLTPAVLRYTPEPSGVTRMSPVATAPHEIASGSESGGESLRATSSSPQEAPGVPSVFPYAGGGDGDGSGFSSGARGSAPDGVALPTRPGRALTVFFSLRVTNMAFSADLFNRSSLEYKELEQRFTQLLVPYLESNLNSFQNLEILNFRNGSVVVNSRMVFGQPPPRGVDHVVYLVLEDLADAAYHTMNISIDKHSLDVQSGERADPCRFQMCNSASSCVVNRWSGEAECVCAAGYVSVDGLPCRSVCDLQPNFCHNDGKCDVIAGKGAICR</sequence>
<evidence type="ECO:0000313" key="13">
    <source>
        <dbReference type="EMBL" id="TDG96022.1"/>
    </source>
</evidence>
<dbReference type="PANTHER" id="PTHR12199">
    <property type="entry name" value="INTERPHOTORECEPTOR MATRIX PROTEOGLYCAN"/>
    <property type="match status" value="1"/>
</dbReference>
<feature type="compositionally biased region" description="Acidic residues" evidence="11">
    <location>
        <begin position="386"/>
        <end position="400"/>
    </location>
</feature>
<feature type="compositionally biased region" description="Low complexity" evidence="11">
    <location>
        <begin position="1099"/>
        <end position="1117"/>
    </location>
</feature>
<dbReference type="InterPro" id="IPR000082">
    <property type="entry name" value="SEA_dom"/>
</dbReference>
<keyword evidence="5" id="KW-0272">Extracellular matrix</keyword>
<dbReference type="GO" id="GO:0007601">
    <property type="term" value="P:visual perception"/>
    <property type="evidence" value="ECO:0007669"/>
    <property type="project" value="InterPro"/>
</dbReference>
<evidence type="ECO:0000256" key="9">
    <source>
        <dbReference type="ARBA" id="ARBA00023180"/>
    </source>
</evidence>
<feature type="region of interest" description="Disordered" evidence="11">
    <location>
        <begin position="1326"/>
        <end position="1448"/>
    </location>
</feature>
<keyword evidence="7" id="KW-0732">Signal</keyword>
<evidence type="ECO:0000256" key="1">
    <source>
        <dbReference type="ARBA" id="ARBA00004437"/>
    </source>
</evidence>
<organism evidence="13 14">
    <name type="scientific">Perca flavescens</name>
    <name type="common">American yellow perch</name>
    <name type="synonym">Morone flavescens</name>
    <dbReference type="NCBI Taxonomy" id="8167"/>
    <lineage>
        <taxon>Eukaryota</taxon>
        <taxon>Metazoa</taxon>
        <taxon>Chordata</taxon>
        <taxon>Craniata</taxon>
        <taxon>Vertebrata</taxon>
        <taxon>Euteleostomi</taxon>
        <taxon>Actinopterygii</taxon>
        <taxon>Neopterygii</taxon>
        <taxon>Teleostei</taxon>
        <taxon>Neoteleostei</taxon>
        <taxon>Acanthomorphata</taxon>
        <taxon>Eupercaria</taxon>
        <taxon>Perciformes</taxon>
        <taxon>Percoidei</taxon>
        <taxon>Percidae</taxon>
        <taxon>Percinae</taxon>
        <taxon>Perca</taxon>
    </lineage>
</organism>
<feature type="region of interest" description="Disordered" evidence="11">
    <location>
        <begin position="1255"/>
        <end position="1285"/>
    </location>
</feature>
<dbReference type="SUPFAM" id="SSF82671">
    <property type="entry name" value="SEA domain"/>
    <property type="match status" value="1"/>
</dbReference>
<feature type="compositionally biased region" description="Acidic residues" evidence="11">
    <location>
        <begin position="353"/>
        <end position="373"/>
    </location>
</feature>
<feature type="compositionally biased region" description="Gly residues" evidence="11">
    <location>
        <begin position="1425"/>
        <end position="1435"/>
    </location>
</feature>
<comment type="caution">
    <text evidence="13">The sequence shown here is derived from an EMBL/GenBank/DDBJ whole genome shotgun (WGS) entry which is preliminary data.</text>
</comment>
<evidence type="ECO:0000256" key="6">
    <source>
        <dbReference type="ARBA" id="ARBA00022674"/>
    </source>
</evidence>
<feature type="compositionally biased region" description="Acidic residues" evidence="11">
    <location>
        <begin position="1157"/>
        <end position="1167"/>
    </location>
</feature>
<evidence type="ECO:0000256" key="5">
    <source>
        <dbReference type="ARBA" id="ARBA00022530"/>
    </source>
</evidence>
<evidence type="ECO:0000256" key="11">
    <source>
        <dbReference type="SAM" id="MobiDB-lite"/>
    </source>
</evidence>
<feature type="compositionally biased region" description="Polar residues" evidence="11">
    <location>
        <begin position="1"/>
        <end position="13"/>
    </location>
</feature>
<feature type="compositionally biased region" description="Polar residues" evidence="11">
    <location>
        <begin position="1181"/>
        <end position="1191"/>
    </location>
</feature>
<gene>
    <name evidence="13" type="ORF">EPR50_G00235230</name>
</gene>
<evidence type="ECO:0000259" key="12">
    <source>
        <dbReference type="PROSITE" id="PS50024"/>
    </source>
</evidence>
<evidence type="ECO:0000256" key="3">
    <source>
        <dbReference type="ARBA" id="ARBA00004593"/>
    </source>
</evidence>
<dbReference type="GO" id="GO:0033165">
    <property type="term" value="C:interphotoreceptor matrix"/>
    <property type="evidence" value="ECO:0007669"/>
    <property type="project" value="UniProtKB-SubCell"/>
</dbReference>
<evidence type="ECO:0000313" key="14">
    <source>
        <dbReference type="Proteomes" id="UP000295070"/>
    </source>
</evidence>
<dbReference type="Gene3D" id="3.30.70.960">
    <property type="entry name" value="SEA domain"/>
    <property type="match status" value="1"/>
</dbReference>
<dbReference type="InterPro" id="IPR039861">
    <property type="entry name" value="IMPG"/>
</dbReference>
<dbReference type="PROSITE" id="PS50024">
    <property type="entry name" value="SEA"/>
    <property type="match status" value="1"/>
</dbReference>
<reference evidence="13 14" key="1">
    <citation type="submission" date="2019-01" db="EMBL/GenBank/DDBJ databases">
        <title>A chromosome-scale genome assembly of the yellow perch, Perca flavescens.</title>
        <authorList>
            <person name="Feron R."/>
            <person name="Morvezen R."/>
            <person name="Bestin A."/>
            <person name="Haffray P."/>
            <person name="Klopp C."/>
            <person name="Zahm M."/>
            <person name="Cabau C."/>
            <person name="Roques C."/>
            <person name="Donnadieu C."/>
            <person name="Bouchez O."/>
            <person name="Christie M."/>
            <person name="Larson W."/>
            <person name="Guiguen Y."/>
        </authorList>
    </citation>
    <scope>NUCLEOTIDE SEQUENCE [LARGE SCALE GENOMIC DNA]</scope>
    <source>
        <strain evidence="13">YP-PL-M2</strain>
        <tissue evidence="13">Blood</tissue>
    </source>
</reference>
<keyword evidence="4" id="KW-0964">Secreted</keyword>
<comment type="subcellular location">
    <subcellularLocation>
        <location evidence="2">Cell projection</location>
        <location evidence="2">Cilium</location>
        <location evidence="2">Photoreceptor outer segment</location>
    </subcellularLocation>
    <subcellularLocation>
        <location evidence="1">Photoreceptor inner segment</location>
    </subcellularLocation>
    <subcellularLocation>
        <location evidence="3">Secreted</location>
        <location evidence="3">Extracellular space</location>
        <location evidence="3">Extracellular matrix</location>
        <location evidence="3">Interphotoreceptor matrix</location>
    </subcellularLocation>
</comment>
<dbReference type="InterPro" id="IPR036364">
    <property type="entry name" value="SEA_dom_sf"/>
</dbReference>
<evidence type="ECO:0000256" key="10">
    <source>
        <dbReference type="ARBA" id="ARBA00023273"/>
    </source>
</evidence>
<feature type="compositionally biased region" description="Basic and acidic residues" evidence="11">
    <location>
        <begin position="431"/>
        <end position="440"/>
    </location>
</feature>
<dbReference type="Proteomes" id="UP000295070">
    <property type="component" value="Chromosome 24"/>
</dbReference>
<evidence type="ECO:0000256" key="2">
    <source>
        <dbReference type="ARBA" id="ARBA00004504"/>
    </source>
</evidence>
<keyword evidence="14" id="KW-1185">Reference proteome</keyword>
<keyword evidence="9" id="KW-0325">Glycoprotein</keyword>
<proteinExistence type="predicted"/>
<keyword evidence="8" id="KW-0677">Repeat</keyword>
<dbReference type="GO" id="GO:0008201">
    <property type="term" value="F:heparin binding"/>
    <property type="evidence" value="ECO:0007669"/>
    <property type="project" value="UniProtKB-KW"/>
</dbReference>
<feature type="compositionally biased region" description="Low complexity" evidence="11">
    <location>
        <begin position="1262"/>
        <end position="1273"/>
    </location>
</feature>
<evidence type="ECO:0000256" key="7">
    <source>
        <dbReference type="ARBA" id="ARBA00022729"/>
    </source>
</evidence>
<protein>
    <recommendedName>
        <fullName evidence="12">SEA domain-containing protein</fullName>
    </recommendedName>
</protein>
<feature type="region of interest" description="Disordered" evidence="11">
    <location>
        <begin position="1091"/>
        <end position="1201"/>
    </location>
</feature>
<keyword evidence="10" id="KW-0966">Cell projection</keyword>
<feature type="region of interest" description="Disordered" evidence="11">
    <location>
        <begin position="1"/>
        <end position="38"/>
    </location>
</feature>
<feature type="compositionally biased region" description="Acidic residues" evidence="11">
    <location>
        <begin position="555"/>
        <end position="565"/>
    </location>
</feature>
<dbReference type="SMART" id="SM00200">
    <property type="entry name" value="SEA"/>
    <property type="match status" value="1"/>
</dbReference>
<keyword evidence="6" id="KW-0358">Heparin-binding</keyword>
<feature type="compositionally biased region" description="Low complexity" evidence="11">
    <location>
        <begin position="446"/>
        <end position="455"/>
    </location>
</feature>
<feature type="compositionally biased region" description="Acidic residues" evidence="11">
    <location>
        <begin position="249"/>
        <end position="259"/>
    </location>
</feature>
<evidence type="ECO:0000256" key="8">
    <source>
        <dbReference type="ARBA" id="ARBA00022737"/>
    </source>
</evidence>
<feature type="region of interest" description="Disordered" evidence="11">
    <location>
        <begin position="989"/>
        <end position="1019"/>
    </location>
</feature>
<dbReference type="Pfam" id="PF01390">
    <property type="entry name" value="SEA"/>
    <property type="match status" value="1"/>
</dbReference>
<dbReference type="GO" id="GO:0001750">
    <property type="term" value="C:photoreceptor outer segment"/>
    <property type="evidence" value="ECO:0007669"/>
    <property type="project" value="UniProtKB-SubCell"/>
</dbReference>
<name>A0A484C268_PERFV</name>
<dbReference type="EMBL" id="SCKG01000024">
    <property type="protein sequence ID" value="TDG96022.1"/>
    <property type="molecule type" value="Genomic_DNA"/>
</dbReference>
<feature type="domain" description="SEA" evidence="12">
    <location>
        <begin position="1455"/>
        <end position="1568"/>
    </location>
</feature>